<comment type="catalytic activity">
    <reaction evidence="1">
        <text>ATP + protein L-histidine = ADP + protein N-phospho-L-histidine.</text>
        <dbReference type="EC" id="2.7.13.3"/>
    </reaction>
</comment>
<dbReference type="SMART" id="SM00062">
    <property type="entry name" value="PBPb"/>
    <property type="match status" value="2"/>
</dbReference>
<feature type="domain" description="HPt" evidence="21">
    <location>
        <begin position="1116"/>
        <end position="1215"/>
    </location>
</feature>
<dbReference type="PROSITE" id="PS50109">
    <property type="entry name" value="HIS_KIN"/>
    <property type="match status" value="1"/>
</dbReference>
<feature type="domain" description="Histidine kinase" evidence="18">
    <location>
        <begin position="715"/>
        <end position="937"/>
    </location>
</feature>
<keyword evidence="5" id="KW-0997">Cell inner membrane</keyword>
<dbReference type="PROSITE" id="PS51257">
    <property type="entry name" value="PROKAR_LIPOPROTEIN"/>
    <property type="match status" value="1"/>
</dbReference>
<reference evidence="22 23" key="1">
    <citation type="submission" date="2021-02" db="EMBL/GenBank/DDBJ databases">
        <authorList>
            <person name="Vanwijnsberghe S."/>
        </authorList>
    </citation>
    <scope>NUCLEOTIDE SEQUENCE [LARGE SCALE GENOMIC DNA]</scope>
    <source>
        <strain evidence="22 23">LMG 31837</strain>
    </source>
</reference>
<dbReference type="Gene3D" id="1.20.120.160">
    <property type="entry name" value="HPT domain"/>
    <property type="match status" value="1"/>
</dbReference>
<evidence type="ECO:0000256" key="12">
    <source>
        <dbReference type="ARBA" id="ARBA00022989"/>
    </source>
</evidence>
<keyword evidence="9" id="KW-0732">Signal</keyword>
<feature type="transmembrane region" description="Helical" evidence="17">
    <location>
        <begin position="532"/>
        <end position="553"/>
    </location>
</feature>
<evidence type="ECO:0000256" key="13">
    <source>
        <dbReference type="ARBA" id="ARBA00023012"/>
    </source>
</evidence>
<dbReference type="InterPro" id="IPR004358">
    <property type="entry name" value="Sig_transdc_His_kin-like_C"/>
</dbReference>
<proteinExistence type="predicted"/>
<dbReference type="Pfam" id="PF00497">
    <property type="entry name" value="SBP_bac_3"/>
    <property type="match status" value="1"/>
</dbReference>
<keyword evidence="6 16" id="KW-0597">Phosphoprotein</keyword>
<evidence type="ECO:0000256" key="17">
    <source>
        <dbReference type="SAM" id="Phobius"/>
    </source>
</evidence>
<dbReference type="SMART" id="SM00387">
    <property type="entry name" value="HATPase_c"/>
    <property type="match status" value="1"/>
</dbReference>
<dbReference type="Gene3D" id="1.10.287.130">
    <property type="match status" value="1"/>
</dbReference>
<name>A0ABM8SD86_9BURK</name>
<dbReference type="InterPro" id="IPR049870">
    <property type="entry name" value="BvgS-like_periplasmic1"/>
</dbReference>
<evidence type="ECO:0000259" key="20">
    <source>
        <dbReference type="PROSITE" id="PS50112"/>
    </source>
</evidence>
<evidence type="ECO:0000256" key="9">
    <source>
        <dbReference type="ARBA" id="ARBA00022729"/>
    </source>
</evidence>
<dbReference type="PRINTS" id="PR00344">
    <property type="entry name" value="BCTRLSENSOR"/>
</dbReference>
<dbReference type="CDD" id="cd00130">
    <property type="entry name" value="PAS"/>
    <property type="match status" value="1"/>
</dbReference>
<dbReference type="SMART" id="SM00388">
    <property type="entry name" value="HisKA"/>
    <property type="match status" value="1"/>
</dbReference>
<evidence type="ECO:0000256" key="10">
    <source>
        <dbReference type="ARBA" id="ARBA00022777"/>
    </source>
</evidence>
<dbReference type="SUPFAM" id="SSF47384">
    <property type="entry name" value="Homodimeric domain of signal transducing histidine kinase"/>
    <property type="match status" value="1"/>
</dbReference>
<evidence type="ECO:0000256" key="16">
    <source>
        <dbReference type="PROSITE-ProRule" id="PRU00169"/>
    </source>
</evidence>
<evidence type="ECO:0000259" key="19">
    <source>
        <dbReference type="PROSITE" id="PS50110"/>
    </source>
</evidence>
<dbReference type="PANTHER" id="PTHR43047">
    <property type="entry name" value="TWO-COMPONENT HISTIDINE PROTEIN KINASE"/>
    <property type="match status" value="1"/>
</dbReference>
<evidence type="ECO:0000256" key="2">
    <source>
        <dbReference type="ARBA" id="ARBA00004429"/>
    </source>
</evidence>
<evidence type="ECO:0000313" key="23">
    <source>
        <dbReference type="Proteomes" id="UP000672526"/>
    </source>
</evidence>
<evidence type="ECO:0000256" key="1">
    <source>
        <dbReference type="ARBA" id="ARBA00000085"/>
    </source>
</evidence>
<feature type="domain" description="Response regulatory" evidence="19">
    <location>
        <begin position="962"/>
        <end position="1081"/>
    </location>
</feature>
<dbReference type="PROSITE" id="PS50112">
    <property type="entry name" value="PAS"/>
    <property type="match status" value="1"/>
</dbReference>
<dbReference type="SUPFAM" id="SSF47226">
    <property type="entry name" value="Histidine-containing phosphotransfer domain, HPT domain"/>
    <property type="match status" value="1"/>
</dbReference>
<evidence type="ECO:0000256" key="5">
    <source>
        <dbReference type="ARBA" id="ARBA00022519"/>
    </source>
</evidence>
<dbReference type="InterPro" id="IPR008207">
    <property type="entry name" value="Sig_transdc_His_kin_Hpt_dom"/>
</dbReference>
<keyword evidence="8 17" id="KW-0812">Transmembrane</keyword>
<dbReference type="InterPro" id="IPR003661">
    <property type="entry name" value="HisK_dim/P_dom"/>
</dbReference>
<dbReference type="Gene3D" id="3.40.50.2300">
    <property type="match status" value="1"/>
</dbReference>
<evidence type="ECO:0000256" key="11">
    <source>
        <dbReference type="ARBA" id="ARBA00022840"/>
    </source>
</evidence>
<dbReference type="SUPFAM" id="SSF53850">
    <property type="entry name" value="Periplasmic binding protein-like II"/>
    <property type="match status" value="2"/>
</dbReference>
<comment type="caution">
    <text evidence="22">The sequence shown here is derived from an EMBL/GenBank/DDBJ whole genome shotgun (WGS) entry which is preliminary data.</text>
</comment>
<keyword evidence="7 22" id="KW-0808">Transferase</keyword>
<dbReference type="CDD" id="cd13705">
    <property type="entry name" value="PBP2_BvgS_D1"/>
    <property type="match status" value="1"/>
</dbReference>
<protein>
    <recommendedName>
        <fullName evidence="3">histidine kinase</fullName>
        <ecNumber evidence="3">2.7.13.3</ecNumber>
    </recommendedName>
</protein>
<dbReference type="InterPro" id="IPR011006">
    <property type="entry name" value="CheY-like_superfamily"/>
</dbReference>
<dbReference type="CDD" id="cd17546">
    <property type="entry name" value="REC_hyHK_CKI1_RcsC-like"/>
    <property type="match status" value="1"/>
</dbReference>
<dbReference type="RefSeq" id="WP_211614405.1">
    <property type="nucleotide sequence ID" value="NZ_CAJNBK010000019.1"/>
</dbReference>
<dbReference type="SMART" id="SM00091">
    <property type="entry name" value="PAS"/>
    <property type="match status" value="1"/>
</dbReference>
<accession>A0ABM8SD86</accession>
<dbReference type="InterPro" id="IPR036097">
    <property type="entry name" value="HisK_dim/P_sf"/>
</dbReference>
<dbReference type="InterPro" id="IPR000014">
    <property type="entry name" value="PAS"/>
</dbReference>
<evidence type="ECO:0000256" key="6">
    <source>
        <dbReference type="ARBA" id="ARBA00022553"/>
    </source>
</evidence>
<dbReference type="InterPro" id="IPR003594">
    <property type="entry name" value="HATPase_dom"/>
</dbReference>
<dbReference type="InterPro" id="IPR035965">
    <property type="entry name" value="PAS-like_dom_sf"/>
</dbReference>
<dbReference type="GO" id="GO:0004673">
    <property type="term" value="F:protein histidine kinase activity"/>
    <property type="evidence" value="ECO:0007669"/>
    <property type="project" value="UniProtKB-EC"/>
</dbReference>
<comment type="subcellular location">
    <subcellularLocation>
        <location evidence="2">Cell inner membrane</location>
        <topology evidence="2">Multi-pass membrane protein</topology>
    </subcellularLocation>
</comment>
<dbReference type="InterPro" id="IPR036641">
    <property type="entry name" value="HPT_dom_sf"/>
</dbReference>
<evidence type="ECO:0000256" key="8">
    <source>
        <dbReference type="ARBA" id="ARBA00022692"/>
    </source>
</evidence>
<dbReference type="PROSITE" id="PS50110">
    <property type="entry name" value="RESPONSE_REGULATORY"/>
    <property type="match status" value="1"/>
</dbReference>
<dbReference type="SUPFAM" id="SSF55785">
    <property type="entry name" value="PYP-like sensor domain (PAS domain)"/>
    <property type="match status" value="1"/>
</dbReference>
<dbReference type="PROSITE" id="PS50894">
    <property type="entry name" value="HPT"/>
    <property type="match status" value="1"/>
</dbReference>
<dbReference type="InterPro" id="IPR005467">
    <property type="entry name" value="His_kinase_dom"/>
</dbReference>
<dbReference type="Pfam" id="PF00989">
    <property type="entry name" value="PAS"/>
    <property type="match status" value="1"/>
</dbReference>
<evidence type="ECO:0000256" key="4">
    <source>
        <dbReference type="ARBA" id="ARBA00022475"/>
    </source>
</evidence>
<evidence type="ECO:0000313" key="22">
    <source>
        <dbReference type="EMBL" id="CAE6801829.1"/>
    </source>
</evidence>
<evidence type="ECO:0000256" key="3">
    <source>
        <dbReference type="ARBA" id="ARBA00012438"/>
    </source>
</evidence>
<dbReference type="Pfam" id="PF00072">
    <property type="entry name" value="Response_reg"/>
    <property type="match status" value="1"/>
</dbReference>
<feature type="domain" description="PAS" evidence="20">
    <location>
        <begin position="571"/>
        <end position="643"/>
    </location>
</feature>
<dbReference type="EC" id="2.7.13.3" evidence="3"/>
<gene>
    <name evidence="22" type="primary">bvgS</name>
    <name evidence="22" type="ORF">R69888_05246</name>
</gene>
<dbReference type="SUPFAM" id="SSF55874">
    <property type="entry name" value="ATPase domain of HSP90 chaperone/DNA topoisomerase II/histidine kinase"/>
    <property type="match status" value="1"/>
</dbReference>
<evidence type="ECO:0000256" key="14">
    <source>
        <dbReference type="ARBA" id="ARBA00023136"/>
    </source>
</evidence>
<keyword evidence="23" id="KW-1185">Reference proteome</keyword>
<dbReference type="InterPro" id="IPR013767">
    <property type="entry name" value="PAS_fold"/>
</dbReference>
<dbReference type="SMART" id="SM00448">
    <property type="entry name" value="REC"/>
    <property type="match status" value="1"/>
</dbReference>
<dbReference type="Pfam" id="PF02518">
    <property type="entry name" value="HATPase_c"/>
    <property type="match status" value="1"/>
</dbReference>
<dbReference type="Gene3D" id="3.30.450.20">
    <property type="entry name" value="PAS domain"/>
    <property type="match status" value="1"/>
</dbReference>
<dbReference type="Pfam" id="PF00512">
    <property type="entry name" value="HisKA"/>
    <property type="match status" value="1"/>
</dbReference>
<feature type="modified residue" description="4-aspartylphosphate" evidence="16">
    <location>
        <position position="1011"/>
    </location>
</feature>
<organism evidence="22 23">
    <name type="scientific">Paraburkholderia haematera</name>
    <dbReference type="NCBI Taxonomy" id="2793077"/>
    <lineage>
        <taxon>Bacteria</taxon>
        <taxon>Pseudomonadati</taxon>
        <taxon>Pseudomonadota</taxon>
        <taxon>Betaproteobacteria</taxon>
        <taxon>Burkholderiales</taxon>
        <taxon>Burkholderiaceae</taxon>
        <taxon>Paraburkholderia</taxon>
    </lineage>
</organism>
<dbReference type="Proteomes" id="UP000672526">
    <property type="component" value="Unassembled WGS sequence"/>
</dbReference>
<dbReference type="Gene3D" id="3.30.565.10">
    <property type="entry name" value="Histidine kinase-like ATPase, C-terminal domain"/>
    <property type="match status" value="1"/>
</dbReference>
<dbReference type="EMBL" id="CAJNBK010000019">
    <property type="protein sequence ID" value="CAE6801829.1"/>
    <property type="molecule type" value="Genomic_DNA"/>
</dbReference>
<feature type="modified residue" description="Phosphohistidine" evidence="15">
    <location>
        <position position="1155"/>
    </location>
</feature>
<dbReference type="InterPro" id="IPR036890">
    <property type="entry name" value="HATPase_C_sf"/>
</dbReference>
<dbReference type="Gene3D" id="3.40.190.10">
    <property type="entry name" value="Periplasmic binding protein-like II"/>
    <property type="match status" value="4"/>
</dbReference>
<keyword evidence="11" id="KW-0067">ATP-binding</keyword>
<keyword evidence="12 17" id="KW-1133">Transmembrane helix</keyword>
<dbReference type="CDD" id="cd16922">
    <property type="entry name" value="HATPase_EvgS-ArcB-TorS-like"/>
    <property type="match status" value="1"/>
</dbReference>
<dbReference type="PANTHER" id="PTHR43047:SF72">
    <property type="entry name" value="OSMOSENSING HISTIDINE PROTEIN KINASE SLN1"/>
    <property type="match status" value="1"/>
</dbReference>
<dbReference type="InterPro" id="IPR001638">
    <property type="entry name" value="Solute-binding_3/MltF_N"/>
</dbReference>
<dbReference type="SUPFAM" id="SSF52172">
    <property type="entry name" value="CheY-like"/>
    <property type="match status" value="1"/>
</dbReference>
<keyword evidence="4" id="KW-1003">Cell membrane</keyword>
<evidence type="ECO:0000256" key="7">
    <source>
        <dbReference type="ARBA" id="ARBA00022679"/>
    </source>
</evidence>
<keyword evidence="11" id="KW-0547">Nucleotide-binding</keyword>
<evidence type="ECO:0000256" key="15">
    <source>
        <dbReference type="PROSITE-ProRule" id="PRU00110"/>
    </source>
</evidence>
<evidence type="ECO:0000259" key="21">
    <source>
        <dbReference type="PROSITE" id="PS50894"/>
    </source>
</evidence>
<evidence type="ECO:0000259" key="18">
    <source>
        <dbReference type="PROSITE" id="PS50109"/>
    </source>
</evidence>
<sequence>MSRCRAYLLAAWIGLVGWAACQPTLAWTAPTLHVVSHRNGVSPRASLSSSQHAWLAGHNYVIRVGMVPGDMGPLDLVDVAGDYEGVSAEYLGMFASAWHANIEVSAWPNRVELMNALAQGKIDLVTSAQHGNSERSLAYSAPYFGNKLAVATRIDNSLYSISRPTGQQVLAYVRGMVDDAELRKSYGDMRLTPYPSIQSALEAVAFGRADSCIGNATALNFLIEQHQLLNVKVTDFAAFDMDDFRFASTADNTVLMQMIDDILRQVPVTAKAAIRTRWEGLGMHYGLNGKVALTASEQLWISEHRTVRYAVTDDLPPFAFRTGRESVVGLSIDLLNVIGARTGLQFEPVLVKTDASSAADIPADMLAAAPGTAPRGWLSAAPYSTTPEVIIASADRSYTGLPSLRGRRVALSPGAFTTSAALEAAGATAVEADDVWAAADLVASGKADAMLTNITTANYVINQQFRTTLKIVGETTDTSAAVAFAVRPDDQQLVAILNKGLASIPVPQMDALRQQWQFAGHAASRWDQRRPAVLAFVLGILVLAVLFLVWNYLLRKQIQRRRRAEAQLEDRLAFQRTLLSSLPFPISAWDVDGRLLECNDAFVSAHESVRTDLIGRRVDEIDRVDERDAQWFEQVRQDVMRNGQPAFFERTWSVSGRTVDAHMWLAPFYEHTGPLAGTLRGWIDVSEQARLKRDLESAKQSAEDANRAKSTFLATMSHEIRTPMNAVLGVLELLKEARGSIDAQHASIDAAYDSAQGLLSLIDDILDLSKIESGKLELDCEPTDCNALINSVGDIFSGLARQRHIGFSVSVDNAHQVGALVDPLRLRQILSNLLSNAVKFTEAGEVSLHATIAPESDDRVRIQIQVSDTGIGMTAEQQTRLFQPFTQASPSIGSRFGGSGLGLSICRHLADLMGGTLALMSSPGVGTIVRMTLHAPRAAIVTQEDSHVEPVSQLRDTFAACSALIVDDHPANRFVLERQLEYLGFRVVCAQSAIEAIEHWQRADFDVIVTDCFMPGMTGYELAQHIRAEEATLERQRAVIVGYTANIQPNMLRLGADAGMDLCLTKPLGLGVLSAKIAPLLNVTCIQIPPEPLDHGHASFEGLADPAAIEQIVAGDAGLEITFLNTITKANRDDLAQLQQAIAVDDRRRFVGILHHIRSAIRLIGAHTVETACGDAEHRAMDGEEPLQTLGLLVGEHVQRLNSVLDARVAQLATRASSEPA</sequence>
<keyword evidence="10" id="KW-0418">Kinase</keyword>
<dbReference type="InterPro" id="IPR001789">
    <property type="entry name" value="Sig_transdc_resp-reg_receiver"/>
</dbReference>
<keyword evidence="14 17" id="KW-0472">Membrane</keyword>
<keyword evidence="13" id="KW-0902">Two-component regulatory system</keyword>
<dbReference type="CDD" id="cd00082">
    <property type="entry name" value="HisKA"/>
    <property type="match status" value="1"/>
</dbReference>